<organism evidence="2 3">
    <name type="scientific">Salegentibacter echinorum</name>
    <dbReference type="NCBI Taxonomy" id="1073325"/>
    <lineage>
        <taxon>Bacteria</taxon>
        <taxon>Pseudomonadati</taxon>
        <taxon>Bacteroidota</taxon>
        <taxon>Flavobacteriia</taxon>
        <taxon>Flavobacteriales</taxon>
        <taxon>Flavobacteriaceae</taxon>
        <taxon>Salegentibacter</taxon>
    </lineage>
</organism>
<reference evidence="3" key="1">
    <citation type="submission" date="2016-11" db="EMBL/GenBank/DDBJ databases">
        <authorList>
            <person name="Varghese N."/>
            <person name="Submissions S."/>
        </authorList>
    </citation>
    <scope>NUCLEOTIDE SEQUENCE [LARGE SCALE GENOMIC DNA]</scope>
    <source>
        <strain evidence="3">DSM 24579</strain>
    </source>
</reference>
<gene>
    <name evidence="2" type="ORF">SAMN05444483_101141</name>
</gene>
<protein>
    <submittedName>
        <fullName evidence="2">Polyisoprenoid-binding protein YceI</fullName>
    </submittedName>
</protein>
<dbReference type="Gene3D" id="2.40.128.110">
    <property type="entry name" value="Lipid/polyisoprenoid-binding, YceI-like"/>
    <property type="match status" value="1"/>
</dbReference>
<feature type="domain" description="Lipid/polyisoprenoid-binding YceI-like" evidence="1">
    <location>
        <begin position="57"/>
        <end position="222"/>
    </location>
</feature>
<evidence type="ECO:0000259" key="1">
    <source>
        <dbReference type="SMART" id="SM00867"/>
    </source>
</evidence>
<accession>A0A1M5BQG6</accession>
<keyword evidence="3" id="KW-1185">Reference proteome</keyword>
<evidence type="ECO:0000313" key="3">
    <source>
        <dbReference type="Proteomes" id="UP000183945"/>
    </source>
</evidence>
<dbReference type="PANTHER" id="PTHR34406:SF1">
    <property type="entry name" value="PROTEIN YCEI"/>
    <property type="match status" value="1"/>
</dbReference>
<dbReference type="Proteomes" id="UP000183945">
    <property type="component" value="Unassembled WGS sequence"/>
</dbReference>
<dbReference type="InterPro" id="IPR036761">
    <property type="entry name" value="TTHA0802/YceI-like_sf"/>
</dbReference>
<dbReference type="EMBL" id="FQVT01000001">
    <property type="protein sequence ID" value="SHF44665.1"/>
    <property type="molecule type" value="Genomic_DNA"/>
</dbReference>
<name>A0A1M5BQG6_SALEC</name>
<dbReference type="AlphaFoldDB" id="A0A1M5BQG6"/>
<evidence type="ECO:0000313" key="2">
    <source>
        <dbReference type="EMBL" id="SHF44665.1"/>
    </source>
</evidence>
<dbReference type="SUPFAM" id="SSF101874">
    <property type="entry name" value="YceI-like"/>
    <property type="match status" value="1"/>
</dbReference>
<sequence>MLSNNCETPLSFYEEEIKSSERFIFNYYRHLKTNTMKNIITLVAVLLLSVSSFAQTQWKVDPNHSSLNFNIEHSGISMVNGKFMDYTGSLTTNGDALTDANFDFTVKIESINTNVDKRDNHLKSADFFEVEKYPEMTFKSNKILATGKPDKYLLYGELTIKGVTKDVIFDVHYGGTIKNDQGEKLGLKAETTINRFDYNVDYDPTGAAVGKEVNIVAHLQFAKQ</sequence>
<proteinExistence type="predicted"/>
<dbReference type="InterPro" id="IPR007372">
    <property type="entry name" value="Lipid/polyisoprenoid-bd_YceI"/>
</dbReference>
<dbReference type="Pfam" id="PF04264">
    <property type="entry name" value="YceI"/>
    <property type="match status" value="1"/>
</dbReference>
<dbReference type="SMART" id="SM00867">
    <property type="entry name" value="YceI"/>
    <property type="match status" value="1"/>
</dbReference>
<dbReference type="PANTHER" id="PTHR34406">
    <property type="entry name" value="PROTEIN YCEI"/>
    <property type="match status" value="1"/>
</dbReference>